<feature type="compositionally biased region" description="Low complexity" evidence="1">
    <location>
        <begin position="501"/>
        <end position="515"/>
    </location>
</feature>
<feature type="region of interest" description="Disordered" evidence="1">
    <location>
        <begin position="34"/>
        <end position="93"/>
    </location>
</feature>
<feature type="compositionally biased region" description="Low complexity" evidence="1">
    <location>
        <begin position="434"/>
        <end position="443"/>
    </location>
</feature>
<accession>A0A0F7SXD9</accession>
<evidence type="ECO:0000256" key="1">
    <source>
        <dbReference type="SAM" id="MobiDB-lite"/>
    </source>
</evidence>
<name>A0A0F7SXD9_PHARH</name>
<sequence>MLRSASTVRSVLRTAPSSPSCLLPNASFSSSSFSLSTPPFDTPVPTQGTGSSSADMFSSSSRWAASSSSTTLNNTTDTLAEPPSSALSSVDANGDPTSFDEIAQLLRTILQKEDPTWEENRSIHLPYGRRFKAVMRDLSGTVFKGTELSDLIVRLAFIKALKARFGSLETIHFGMDPNSTAFPPIAGHECSFTVLNEPVGSMPTLNETTGQKGFRLRGTLPAYFHSSPVGGPSFIDLIKLSAPVQPDFHLPNLFEPNEDEHEPYNNRLGDQEANESDQPIPTDYSSLNSSHSTNLSTANDCTPLTAFTIEVYPDHDWSPAEILLPDQTFSIGYPEITRSSVAYLEKWERDLWIKGFRHFEGFTGGLRQARESAASRLNLDLEKEAQAARYHDEQRRAGEIPSRVSVDQSDLEGDIATKGIEETNAQSQKRGKRSSSSDPAPRASSPPQPLQPPHPSALPVAKTTLDRSLPPHLAKQALSPPEAASPILSSLPLLLAESSSASSASKSEQTSSLTSKPTLMPTEPSVSSPSLVLDPYPSSSVEASTPISLAHPEGTPEIESPSTTYHWDSASKHTSEPSTLFANLRGLLFGKH</sequence>
<feature type="compositionally biased region" description="Basic and acidic residues" evidence="1">
    <location>
        <begin position="388"/>
        <end position="398"/>
    </location>
</feature>
<feature type="compositionally biased region" description="Low complexity" evidence="1">
    <location>
        <begin position="524"/>
        <end position="541"/>
    </location>
</feature>
<evidence type="ECO:0000313" key="2">
    <source>
        <dbReference type="EMBL" id="CED85409.1"/>
    </source>
</evidence>
<reference evidence="2" key="1">
    <citation type="submission" date="2014-08" db="EMBL/GenBank/DDBJ databases">
        <authorList>
            <person name="Sharma Rahul"/>
            <person name="Thines Marco"/>
        </authorList>
    </citation>
    <scope>NUCLEOTIDE SEQUENCE</scope>
</reference>
<protein>
    <submittedName>
        <fullName evidence="2">Uncharacterized protein</fullName>
    </submittedName>
</protein>
<proteinExistence type="predicted"/>
<feature type="compositionally biased region" description="Low complexity" evidence="1">
    <location>
        <begin position="285"/>
        <end position="295"/>
    </location>
</feature>
<feature type="compositionally biased region" description="Low complexity" evidence="1">
    <location>
        <begin position="51"/>
        <end position="79"/>
    </location>
</feature>
<feature type="region of interest" description="Disordered" evidence="1">
    <location>
        <begin position="388"/>
        <end position="460"/>
    </location>
</feature>
<organism evidence="2">
    <name type="scientific">Phaffia rhodozyma</name>
    <name type="common">Yeast</name>
    <name type="synonym">Xanthophyllomyces dendrorhous</name>
    <dbReference type="NCBI Taxonomy" id="264483"/>
    <lineage>
        <taxon>Eukaryota</taxon>
        <taxon>Fungi</taxon>
        <taxon>Dikarya</taxon>
        <taxon>Basidiomycota</taxon>
        <taxon>Agaricomycotina</taxon>
        <taxon>Tremellomycetes</taxon>
        <taxon>Cystofilobasidiales</taxon>
        <taxon>Mrakiaceae</taxon>
        <taxon>Phaffia</taxon>
    </lineage>
</organism>
<feature type="compositionally biased region" description="Pro residues" evidence="1">
    <location>
        <begin position="444"/>
        <end position="456"/>
    </location>
</feature>
<dbReference type="EMBL" id="LN483332">
    <property type="protein sequence ID" value="CED85409.1"/>
    <property type="molecule type" value="Genomic_DNA"/>
</dbReference>
<feature type="region of interest" description="Disordered" evidence="1">
    <location>
        <begin position="501"/>
        <end position="576"/>
    </location>
</feature>
<dbReference type="AlphaFoldDB" id="A0A0F7SXD9"/>
<feature type="region of interest" description="Disordered" evidence="1">
    <location>
        <begin position="250"/>
        <end position="295"/>
    </location>
</feature>